<gene>
    <name evidence="2" type="ORF">BDP27DRAFT_1389385</name>
</gene>
<proteinExistence type="predicted"/>
<dbReference type="PANTHER" id="PTHR28218">
    <property type="entry name" value="VPS4-ASSOCIATED PROTEIN 1"/>
    <property type="match status" value="1"/>
</dbReference>
<dbReference type="AlphaFoldDB" id="A0A9P5UDS4"/>
<dbReference type="GO" id="GO:0005768">
    <property type="term" value="C:endosome"/>
    <property type="evidence" value="ECO:0007669"/>
    <property type="project" value="TreeGrafter"/>
</dbReference>
<organism evidence="2 3">
    <name type="scientific">Rhodocollybia butyracea</name>
    <dbReference type="NCBI Taxonomy" id="206335"/>
    <lineage>
        <taxon>Eukaryota</taxon>
        <taxon>Fungi</taxon>
        <taxon>Dikarya</taxon>
        <taxon>Basidiomycota</taxon>
        <taxon>Agaricomycotina</taxon>
        <taxon>Agaricomycetes</taxon>
        <taxon>Agaricomycetidae</taxon>
        <taxon>Agaricales</taxon>
        <taxon>Marasmiineae</taxon>
        <taxon>Omphalotaceae</taxon>
        <taxon>Rhodocollybia</taxon>
    </lineage>
</organism>
<sequence>MSFTNLYYKRTTGTSKACWICFKPTTTVLATINTTDFFYTCDVHLTDRGFASSVGESSDSAIGARKLGLGPDEIAKVKEEYEEKQKRKAEKAKAEKEKEKDKDSDKDKDKGKEKTGDSGDGKEGSKSPKSPVSSPAPPATHQRFTLHRDIFTMRLGEHRKRRQASQAKELAPRLPGAPRGDVI</sequence>
<reference evidence="2" key="1">
    <citation type="submission" date="2020-11" db="EMBL/GenBank/DDBJ databases">
        <authorList>
            <consortium name="DOE Joint Genome Institute"/>
            <person name="Ahrendt S."/>
            <person name="Riley R."/>
            <person name="Andreopoulos W."/>
            <person name="Labutti K."/>
            <person name="Pangilinan J."/>
            <person name="Ruiz-Duenas F.J."/>
            <person name="Barrasa J.M."/>
            <person name="Sanchez-Garcia M."/>
            <person name="Camarero S."/>
            <person name="Miyauchi S."/>
            <person name="Serrano A."/>
            <person name="Linde D."/>
            <person name="Babiker R."/>
            <person name="Drula E."/>
            <person name="Ayuso-Fernandez I."/>
            <person name="Pacheco R."/>
            <person name="Padilla G."/>
            <person name="Ferreira P."/>
            <person name="Barriuso J."/>
            <person name="Kellner H."/>
            <person name="Castanera R."/>
            <person name="Alfaro M."/>
            <person name="Ramirez L."/>
            <person name="Pisabarro A.G."/>
            <person name="Kuo A."/>
            <person name="Tritt A."/>
            <person name="Lipzen A."/>
            <person name="He G."/>
            <person name="Yan M."/>
            <person name="Ng V."/>
            <person name="Cullen D."/>
            <person name="Martin F."/>
            <person name="Rosso M.-N."/>
            <person name="Henrissat B."/>
            <person name="Hibbett D."/>
            <person name="Martinez A.T."/>
            <person name="Grigoriev I.V."/>
        </authorList>
    </citation>
    <scope>NUCLEOTIDE SEQUENCE</scope>
    <source>
        <strain evidence="2">AH 40177</strain>
    </source>
</reference>
<dbReference type="Proteomes" id="UP000772434">
    <property type="component" value="Unassembled WGS sequence"/>
</dbReference>
<evidence type="ECO:0000313" key="2">
    <source>
        <dbReference type="EMBL" id="KAF9076515.1"/>
    </source>
</evidence>
<dbReference type="InterPro" id="IPR013640">
    <property type="entry name" value="Vfa1"/>
</dbReference>
<comment type="caution">
    <text evidence="2">The sequence shown here is derived from an EMBL/GenBank/DDBJ whole genome shotgun (WGS) entry which is preliminary data.</text>
</comment>
<protein>
    <submittedName>
        <fullName evidence="2">VPS4-associated protein 1</fullName>
    </submittedName>
</protein>
<name>A0A9P5UDS4_9AGAR</name>
<dbReference type="OrthoDB" id="2158714at2759"/>
<evidence type="ECO:0000256" key="1">
    <source>
        <dbReference type="SAM" id="MobiDB-lite"/>
    </source>
</evidence>
<dbReference type="GO" id="GO:0007034">
    <property type="term" value="P:vacuolar transport"/>
    <property type="evidence" value="ECO:0007669"/>
    <property type="project" value="TreeGrafter"/>
</dbReference>
<keyword evidence="3" id="KW-1185">Reference proteome</keyword>
<dbReference type="Pfam" id="PF08432">
    <property type="entry name" value="Vfa1"/>
    <property type="match status" value="1"/>
</dbReference>
<dbReference type="PANTHER" id="PTHR28218:SF1">
    <property type="entry name" value="VPS4-ASSOCIATED PROTEIN 1"/>
    <property type="match status" value="1"/>
</dbReference>
<feature type="compositionally biased region" description="Basic and acidic residues" evidence="1">
    <location>
        <begin position="73"/>
        <end position="126"/>
    </location>
</feature>
<accession>A0A9P5UDS4</accession>
<dbReference type="EMBL" id="JADNRY010000006">
    <property type="protein sequence ID" value="KAF9076515.1"/>
    <property type="molecule type" value="Genomic_DNA"/>
</dbReference>
<evidence type="ECO:0000313" key="3">
    <source>
        <dbReference type="Proteomes" id="UP000772434"/>
    </source>
</evidence>
<feature type="region of interest" description="Disordered" evidence="1">
    <location>
        <begin position="52"/>
        <end position="183"/>
    </location>
</feature>